<comment type="caution">
    <text evidence="3">The sequence shown here is derived from an EMBL/GenBank/DDBJ whole genome shotgun (WGS) entry which is preliminary data.</text>
</comment>
<dbReference type="InterPro" id="IPR045584">
    <property type="entry name" value="Pilin-like"/>
</dbReference>
<sequence length="259" mass="28424">MNDDVPTMAGFTLLELLVVVSILASISFIAATNLQGVDREVDSQLERVELAEVAKAVRQFRADTGYFPKEGPFDYEVHPAAKFDLAQLPVYAPLSTADKQVWFDNAANLSQLTGVGIQSYMETFMPWTSAAARGWRGPYLDSSGEGYVDIGNIVTVSDNPVSGDSVDDVPAIFIGGEKRPQGVYFLSRRIHQQHVDYLNGEVGDLEWAGRPVLMFVEKNSRSIAERVVLVAMGANGEFDGYTVDCEPKVDDQVICIYAD</sequence>
<feature type="transmembrane region" description="Helical" evidence="2">
    <location>
        <begin position="12"/>
        <end position="31"/>
    </location>
</feature>
<reference evidence="3 4" key="1">
    <citation type="submission" date="2020-06" db="EMBL/GenBank/DDBJ databases">
        <authorList>
            <person name="Scott K."/>
        </authorList>
    </citation>
    <scope>NUCLEOTIDE SEQUENCE [LARGE SCALE GENOMIC DNA]</scope>
    <source>
        <strain evidence="3 4">HH1</strain>
    </source>
</reference>
<keyword evidence="1" id="KW-0488">Methylation</keyword>
<gene>
    <name evidence="3" type="ORF">H8792_003450</name>
</gene>
<keyword evidence="2" id="KW-1133">Transmembrane helix</keyword>
<accession>A0ABS0BU72</accession>
<evidence type="ECO:0000313" key="4">
    <source>
        <dbReference type="Proteomes" id="UP001193680"/>
    </source>
</evidence>
<reference evidence="3 4" key="2">
    <citation type="submission" date="2020-11" db="EMBL/GenBank/DDBJ databases">
        <title>Sulfur oxidizing isolate from Hospital Hole Sinkhole.</title>
        <authorList>
            <person name="Scott K.M."/>
        </authorList>
    </citation>
    <scope>NUCLEOTIDE SEQUENCE [LARGE SCALE GENOMIC DNA]</scope>
    <source>
        <strain evidence="3 4">HH1</strain>
    </source>
</reference>
<dbReference type="PRINTS" id="PR00813">
    <property type="entry name" value="BCTERIALGSPG"/>
</dbReference>
<dbReference type="InterPro" id="IPR012902">
    <property type="entry name" value="N_methyl_site"/>
</dbReference>
<dbReference type="Proteomes" id="UP001193680">
    <property type="component" value="Unassembled WGS sequence"/>
</dbReference>
<keyword evidence="2" id="KW-0472">Membrane</keyword>
<dbReference type="EMBL" id="JACBGI020000003">
    <property type="protein sequence ID" value="MBF6057388.1"/>
    <property type="molecule type" value="Genomic_DNA"/>
</dbReference>
<evidence type="ECO:0000256" key="2">
    <source>
        <dbReference type="SAM" id="Phobius"/>
    </source>
</evidence>
<evidence type="ECO:0000256" key="1">
    <source>
        <dbReference type="ARBA" id="ARBA00022481"/>
    </source>
</evidence>
<name>A0ABS0BU72_9GAMM</name>
<keyword evidence="2" id="KW-0812">Transmembrane</keyword>
<proteinExistence type="predicted"/>
<dbReference type="PROSITE" id="PS00409">
    <property type="entry name" value="PROKAR_NTER_METHYL"/>
    <property type="match status" value="1"/>
</dbReference>
<dbReference type="Gene3D" id="3.30.700.10">
    <property type="entry name" value="Glycoprotein, Type 4 Pilin"/>
    <property type="match status" value="1"/>
</dbReference>
<protein>
    <submittedName>
        <fullName evidence="3">Prepilin-type N-terminal cleavage/methylation domain-containing protein</fullName>
    </submittedName>
</protein>
<evidence type="ECO:0000313" key="3">
    <source>
        <dbReference type="EMBL" id="MBF6057388.1"/>
    </source>
</evidence>
<dbReference type="SUPFAM" id="SSF54523">
    <property type="entry name" value="Pili subunits"/>
    <property type="match status" value="1"/>
</dbReference>
<dbReference type="InterPro" id="IPR000983">
    <property type="entry name" value="Bac_GSPG_pilin"/>
</dbReference>
<keyword evidence="4" id="KW-1185">Reference proteome</keyword>
<dbReference type="RefSeq" id="WP_185977533.1">
    <property type="nucleotide sequence ID" value="NZ_JACBGI020000003.1"/>
</dbReference>
<dbReference type="NCBIfam" id="TIGR02532">
    <property type="entry name" value="IV_pilin_GFxxxE"/>
    <property type="match status" value="1"/>
</dbReference>
<organism evidence="3 4">
    <name type="scientific">Thiomicrorhabdus heinhorstiae</name>
    <dbReference type="NCBI Taxonomy" id="2748010"/>
    <lineage>
        <taxon>Bacteria</taxon>
        <taxon>Pseudomonadati</taxon>
        <taxon>Pseudomonadota</taxon>
        <taxon>Gammaproteobacteria</taxon>
        <taxon>Thiotrichales</taxon>
        <taxon>Piscirickettsiaceae</taxon>
        <taxon>Thiomicrorhabdus</taxon>
    </lineage>
</organism>